<dbReference type="HAMAP" id="MF_01464_B">
    <property type="entry name" value="SecF_B"/>
    <property type="match status" value="1"/>
</dbReference>
<evidence type="ECO:0000256" key="3">
    <source>
        <dbReference type="ARBA" id="ARBA00022475"/>
    </source>
</evidence>
<evidence type="ECO:0000256" key="9">
    <source>
        <dbReference type="HAMAP-Rule" id="MF_01464"/>
    </source>
</evidence>
<comment type="subunit">
    <text evidence="9">Forms a complex with SecD. Part of the essential Sec protein translocation apparatus which comprises SecA, SecYEG and auxiliary proteins SecDF. Other proteins may also be involved.</text>
</comment>
<keyword evidence="4 9" id="KW-0812">Transmembrane</keyword>
<feature type="transmembrane region" description="Helical" evidence="9">
    <location>
        <begin position="229"/>
        <end position="247"/>
    </location>
</feature>
<dbReference type="InterPro" id="IPR022813">
    <property type="entry name" value="SecD/SecF_arch_bac"/>
</dbReference>
<organism evidence="11 12">
    <name type="scientific">Tissierella simiarum</name>
    <dbReference type="NCBI Taxonomy" id="2841534"/>
    <lineage>
        <taxon>Bacteria</taxon>
        <taxon>Bacillati</taxon>
        <taxon>Bacillota</taxon>
        <taxon>Tissierellia</taxon>
        <taxon>Tissierellales</taxon>
        <taxon>Tissierellaceae</taxon>
        <taxon>Tissierella</taxon>
    </lineage>
</organism>
<keyword evidence="12" id="KW-1185">Reference proteome</keyword>
<evidence type="ECO:0000256" key="4">
    <source>
        <dbReference type="ARBA" id="ARBA00022692"/>
    </source>
</evidence>
<comment type="similarity">
    <text evidence="9">Belongs to the SecD/SecF family. SecF subfamily.</text>
</comment>
<evidence type="ECO:0000256" key="8">
    <source>
        <dbReference type="ARBA" id="ARBA00023136"/>
    </source>
</evidence>
<dbReference type="InterPro" id="IPR055344">
    <property type="entry name" value="SecD_SecF_C_bact"/>
</dbReference>
<feature type="transmembrane region" description="Helical" evidence="9">
    <location>
        <begin position="150"/>
        <end position="171"/>
    </location>
</feature>
<keyword evidence="7 9" id="KW-0811">Translocation</keyword>
<comment type="subcellular location">
    <subcellularLocation>
        <location evidence="1 9">Cell membrane</location>
        <topology evidence="1 9">Multi-pass membrane protein</topology>
    </subcellularLocation>
</comment>
<dbReference type="InterPro" id="IPR022646">
    <property type="entry name" value="SecD/SecF_CS"/>
</dbReference>
<proteinExistence type="inferred from homology"/>
<feature type="transmembrane region" description="Helical" evidence="9">
    <location>
        <begin position="9"/>
        <end position="27"/>
    </location>
</feature>
<keyword evidence="3 9" id="KW-1003">Cell membrane</keyword>
<accession>A0ABS6E9P0</accession>
<name>A0ABS6E9P0_9FIRM</name>
<dbReference type="PANTHER" id="PTHR30081:SF8">
    <property type="entry name" value="PROTEIN TRANSLOCASE SUBUNIT SECF"/>
    <property type="match status" value="1"/>
</dbReference>
<evidence type="ECO:0000259" key="10">
    <source>
        <dbReference type="Pfam" id="PF02355"/>
    </source>
</evidence>
<dbReference type="NCBIfam" id="TIGR00916">
    <property type="entry name" value="2A0604s01"/>
    <property type="match status" value="1"/>
</dbReference>
<feature type="transmembrane region" description="Helical" evidence="9">
    <location>
        <begin position="126"/>
        <end position="143"/>
    </location>
</feature>
<dbReference type="InterPro" id="IPR048634">
    <property type="entry name" value="SecD_SecF_C"/>
</dbReference>
<dbReference type="RefSeq" id="WP_216521412.1">
    <property type="nucleotide sequence ID" value="NZ_JAHLPM010000017.1"/>
</dbReference>
<dbReference type="EMBL" id="JAHLPM010000017">
    <property type="protein sequence ID" value="MBU5439650.1"/>
    <property type="molecule type" value="Genomic_DNA"/>
</dbReference>
<dbReference type="PANTHER" id="PTHR30081">
    <property type="entry name" value="PROTEIN-EXPORT MEMBRANE PROTEIN SEC"/>
    <property type="match status" value="1"/>
</dbReference>
<evidence type="ECO:0000256" key="2">
    <source>
        <dbReference type="ARBA" id="ARBA00022448"/>
    </source>
</evidence>
<feature type="transmembrane region" description="Helical" evidence="9">
    <location>
        <begin position="253"/>
        <end position="277"/>
    </location>
</feature>
<keyword evidence="5 9" id="KW-0653">Protein transport</keyword>
<protein>
    <recommendedName>
        <fullName evidence="9">Protein-export membrane protein SecF</fullName>
    </recommendedName>
</protein>
<evidence type="ECO:0000256" key="1">
    <source>
        <dbReference type="ARBA" id="ARBA00004651"/>
    </source>
</evidence>
<feature type="domain" description="Protein export membrane protein SecD/SecF C-terminal" evidence="10">
    <location>
        <begin position="98"/>
        <end position="281"/>
    </location>
</feature>
<evidence type="ECO:0000313" key="12">
    <source>
        <dbReference type="Proteomes" id="UP000749471"/>
    </source>
</evidence>
<dbReference type="Proteomes" id="UP000749471">
    <property type="component" value="Unassembled WGS sequence"/>
</dbReference>
<comment type="caution">
    <text evidence="11">The sequence shown here is derived from an EMBL/GenBank/DDBJ whole genome shotgun (WGS) entry which is preliminary data.</text>
</comment>
<reference evidence="11 12" key="1">
    <citation type="submission" date="2021-06" db="EMBL/GenBank/DDBJ databases">
        <authorList>
            <person name="Sun Q."/>
            <person name="Li D."/>
        </authorList>
    </citation>
    <scope>NUCLEOTIDE SEQUENCE [LARGE SCALE GENOMIC DNA]</scope>
    <source>
        <strain evidence="11 12">MSJ-40</strain>
    </source>
</reference>
<keyword evidence="2 9" id="KW-0813">Transport</keyword>
<dbReference type="InterPro" id="IPR005665">
    <property type="entry name" value="SecF_bac"/>
</dbReference>
<evidence type="ECO:0000313" key="11">
    <source>
        <dbReference type="EMBL" id="MBU5439650.1"/>
    </source>
</evidence>
<feature type="transmembrane region" description="Helical" evidence="9">
    <location>
        <begin position="177"/>
        <end position="198"/>
    </location>
</feature>
<dbReference type="Pfam" id="PF02355">
    <property type="entry name" value="SecD_SecF_C"/>
    <property type="match status" value="1"/>
</dbReference>
<keyword evidence="6 9" id="KW-1133">Transmembrane helix</keyword>
<keyword evidence="8 9" id="KW-0472">Membrane</keyword>
<dbReference type="Pfam" id="PF07549">
    <property type="entry name" value="Sec_GG"/>
    <property type="match status" value="1"/>
</dbReference>
<dbReference type="NCBIfam" id="TIGR00966">
    <property type="entry name" value="transloc_SecF"/>
    <property type="match status" value="1"/>
</dbReference>
<evidence type="ECO:0000256" key="5">
    <source>
        <dbReference type="ARBA" id="ARBA00022927"/>
    </source>
</evidence>
<comment type="function">
    <text evidence="9">Part of the Sec protein translocase complex. Interacts with the SecYEG preprotein conducting channel. SecDF uses the proton motive force (PMF) to complete protein translocation after the ATP-dependent function of SecA.</text>
</comment>
<sequence>MNIIKNKKIFLGISLAIIIVGMVMLLTKGFNYGIDFTGGTLIQIKIGKTITVDEAKEIVDEYDKNASILHAGAEKDEIIIKSTLDLSNDDITNIIDKFVEKYNIENKNYQSQKFGPFMGKEIRSKALLSALIATVAMLIYISWRFEVKFGIAAIVALVHDVLITLSVYAIFRIPVNSAFIAAILTILGYSINDTIVIFDRIRENLKLNPKESIDNIINNSIKQSLRRTINTSLTTLVSITVLYILGVEDVRVLAFPLIIGIISGTYSSLFIASPLWYDLKNRESTKTAI</sequence>
<evidence type="ECO:0000256" key="7">
    <source>
        <dbReference type="ARBA" id="ARBA00023010"/>
    </source>
</evidence>
<evidence type="ECO:0000256" key="6">
    <source>
        <dbReference type="ARBA" id="ARBA00022989"/>
    </source>
</evidence>
<gene>
    <name evidence="9 11" type="primary">secF</name>
    <name evidence="11" type="ORF">KQI42_16670</name>
</gene>